<dbReference type="EMBL" id="LKET01000068">
    <property type="protein sequence ID" value="KPU42200.1"/>
    <property type="molecule type" value="Genomic_DNA"/>
</dbReference>
<dbReference type="STRING" id="36849.OXPF_39840"/>
<dbReference type="GO" id="GO:0032259">
    <property type="term" value="P:methylation"/>
    <property type="evidence" value="ECO:0007669"/>
    <property type="project" value="UniProtKB-KW"/>
</dbReference>
<dbReference type="Gene3D" id="3.40.50.150">
    <property type="entry name" value="Vaccinia Virus protein VP39"/>
    <property type="match status" value="1"/>
</dbReference>
<organism evidence="3 4">
    <name type="scientific">Oxobacter pfennigii</name>
    <dbReference type="NCBI Taxonomy" id="36849"/>
    <lineage>
        <taxon>Bacteria</taxon>
        <taxon>Bacillati</taxon>
        <taxon>Bacillota</taxon>
        <taxon>Clostridia</taxon>
        <taxon>Eubacteriales</taxon>
        <taxon>Clostridiaceae</taxon>
        <taxon>Oxobacter</taxon>
    </lineage>
</organism>
<evidence type="ECO:0000256" key="1">
    <source>
        <dbReference type="ARBA" id="ARBA00022679"/>
    </source>
</evidence>
<dbReference type="Pfam" id="PF13649">
    <property type="entry name" value="Methyltransf_25"/>
    <property type="match status" value="1"/>
</dbReference>
<accession>A0A0N8NSJ4</accession>
<dbReference type="CDD" id="cd02440">
    <property type="entry name" value="AdoMet_MTases"/>
    <property type="match status" value="1"/>
</dbReference>
<dbReference type="GO" id="GO:0008168">
    <property type="term" value="F:methyltransferase activity"/>
    <property type="evidence" value="ECO:0007669"/>
    <property type="project" value="UniProtKB-KW"/>
</dbReference>
<comment type="caution">
    <text evidence="3">The sequence shown here is derived from an EMBL/GenBank/DDBJ whole genome shotgun (WGS) entry which is preliminary data.</text>
</comment>
<evidence type="ECO:0000313" key="4">
    <source>
        <dbReference type="Proteomes" id="UP000050326"/>
    </source>
</evidence>
<dbReference type="Gene3D" id="2.20.25.110">
    <property type="entry name" value="S-adenosyl-L-methionine-dependent methyltransferases"/>
    <property type="match status" value="1"/>
</dbReference>
<evidence type="ECO:0000259" key="2">
    <source>
        <dbReference type="Pfam" id="PF13649"/>
    </source>
</evidence>
<dbReference type="PATRIC" id="fig|36849.3.peg.4211"/>
<dbReference type="EC" id="2.1.1.156" evidence="3"/>
<dbReference type="InterPro" id="IPR029063">
    <property type="entry name" value="SAM-dependent_MTases_sf"/>
</dbReference>
<keyword evidence="1 3" id="KW-0808">Transferase</keyword>
<name>A0A0N8NSJ4_9CLOT</name>
<keyword evidence="4" id="KW-1185">Reference proteome</keyword>
<dbReference type="InterPro" id="IPR041698">
    <property type="entry name" value="Methyltransf_25"/>
</dbReference>
<proteinExistence type="predicted"/>
<dbReference type="AlphaFoldDB" id="A0A0N8NSJ4"/>
<evidence type="ECO:0000313" key="3">
    <source>
        <dbReference type="EMBL" id="KPU42200.1"/>
    </source>
</evidence>
<dbReference type="PANTHER" id="PTHR43861">
    <property type="entry name" value="TRANS-ACONITATE 2-METHYLTRANSFERASE-RELATED"/>
    <property type="match status" value="1"/>
</dbReference>
<feature type="domain" description="Methyltransferase" evidence="2">
    <location>
        <begin position="59"/>
        <end position="154"/>
    </location>
</feature>
<reference evidence="3 4" key="1">
    <citation type="submission" date="2015-09" db="EMBL/GenBank/DDBJ databases">
        <title>Genome sequence of Oxobacter pfennigii DSM 3222.</title>
        <authorList>
            <person name="Poehlein A."/>
            <person name="Bengelsdorf F.R."/>
            <person name="Schiel-Bengelsdorf B."/>
            <person name="Duerre P."/>
            <person name="Daniel R."/>
        </authorList>
    </citation>
    <scope>NUCLEOTIDE SEQUENCE [LARGE SCALE GENOMIC DNA]</scope>
    <source>
        <strain evidence="3 4">DSM 3222</strain>
    </source>
</reference>
<protein>
    <submittedName>
        <fullName evidence="3">Glycine/sarcosine N-methyltransferase</fullName>
        <ecNumber evidence="3">2.1.1.156</ecNumber>
    </submittedName>
</protein>
<dbReference type="Proteomes" id="UP000050326">
    <property type="component" value="Unassembled WGS sequence"/>
</dbReference>
<dbReference type="SUPFAM" id="SSF53335">
    <property type="entry name" value="S-adenosyl-L-methionine-dependent methyltransferases"/>
    <property type="match status" value="1"/>
</dbReference>
<keyword evidence="3" id="KW-0489">Methyltransferase</keyword>
<gene>
    <name evidence="3" type="ORF">OXPF_39840</name>
</gene>
<sequence length="263" mass="30799">MLQRSSHAIMIVDFRGWKRVQYEDFALIYDMLMSDIDYEGWSSHIHGRIKSNNSEAEKILEMACGTGSISVNMAQLGYNVTAFDLSDEMLSIAYKKALDAGLKIRFLNQDMRSINVEDEFDAVICLCDSINYITNKEDLIQIFKWVYNHLSHTGIFIFDINSSYKLKNIIGNNTFTYNEEDAAYIWENNLTDEKTVEFFITFFIREGILYRRFEEFHTEKIYESNEIQGMLKEAGFASIEMNEAYTYYRAKDDSERISFCCKK</sequence>